<dbReference type="InterPro" id="IPR009057">
    <property type="entry name" value="Homeodomain-like_sf"/>
</dbReference>
<dbReference type="SMART" id="SM00342">
    <property type="entry name" value="HTH_ARAC"/>
    <property type="match status" value="1"/>
</dbReference>
<accession>A0A1V4IME0</accession>
<dbReference type="Gene3D" id="1.10.10.60">
    <property type="entry name" value="Homeodomain-like"/>
    <property type="match status" value="2"/>
</dbReference>
<dbReference type="OrthoDB" id="2329780at2"/>
<dbReference type="RefSeq" id="WP_079424713.1">
    <property type="nucleotide sequence ID" value="NZ_MZGV01000024.1"/>
</dbReference>
<evidence type="ECO:0000256" key="2">
    <source>
        <dbReference type="ARBA" id="ARBA00023125"/>
    </source>
</evidence>
<protein>
    <submittedName>
        <fullName evidence="5">HTH-type transcriptional activator Btr</fullName>
    </submittedName>
</protein>
<keyword evidence="2" id="KW-0238">DNA-binding</keyword>
<dbReference type="Proteomes" id="UP000190080">
    <property type="component" value="Unassembled WGS sequence"/>
</dbReference>
<dbReference type="AlphaFoldDB" id="A0A1V4IME0"/>
<dbReference type="InterPro" id="IPR014710">
    <property type="entry name" value="RmlC-like_jellyroll"/>
</dbReference>
<dbReference type="PROSITE" id="PS01124">
    <property type="entry name" value="HTH_ARAC_FAMILY_2"/>
    <property type="match status" value="1"/>
</dbReference>
<evidence type="ECO:0000259" key="4">
    <source>
        <dbReference type="PROSITE" id="PS01124"/>
    </source>
</evidence>
<dbReference type="Pfam" id="PF12833">
    <property type="entry name" value="HTH_18"/>
    <property type="match status" value="1"/>
</dbReference>
<dbReference type="InterPro" id="IPR018060">
    <property type="entry name" value="HTH_AraC"/>
</dbReference>
<gene>
    <name evidence="5" type="primary">btr_4</name>
    <name evidence="5" type="ORF">CLORY_24040</name>
</gene>
<dbReference type="InterPro" id="IPR011051">
    <property type="entry name" value="RmlC_Cupin_sf"/>
</dbReference>
<keyword evidence="3" id="KW-0804">Transcription</keyword>
<dbReference type="GO" id="GO:0003700">
    <property type="term" value="F:DNA-binding transcription factor activity"/>
    <property type="evidence" value="ECO:0007669"/>
    <property type="project" value="InterPro"/>
</dbReference>
<dbReference type="EMBL" id="MZGV01000024">
    <property type="protein sequence ID" value="OPJ61192.1"/>
    <property type="molecule type" value="Genomic_DNA"/>
</dbReference>
<feature type="domain" description="HTH araC/xylS-type" evidence="4">
    <location>
        <begin position="196"/>
        <end position="294"/>
    </location>
</feature>
<evidence type="ECO:0000313" key="5">
    <source>
        <dbReference type="EMBL" id="OPJ61192.1"/>
    </source>
</evidence>
<dbReference type="PANTHER" id="PTHR43280:SF28">
    <property type="entry name" value="HTH-TYPE TRANSCRIPTIONAL ACTIVATOR RHAS"/>
    <property type="match status" value="1"/>
</dbReference>
<organism evidence="5 6">
    <name type="scientific">Clostridium oryzae</name>
    <dbReference type="NCBI Taxonomy" id="1450648"/>
    <lineage>
        <taxon>Bacteria</taxon>
        <taxon>Bacillati</taxon>
        <taxon>Bacillota</taxon>
        <taxon>Clostridia</taxon>
        <taxon>Eubacteriales</taxon>
        <taxon>Clostridiaceae</taxon>
        <taxon>Clostridium</taxon>
    </lineage>
</organism>
<dbReference type="SUPFAM" id="SSF46689">
    <property type="entry name" value="Homeodomain-like"/>
    <property type="match status" value="1"/>
</dbReference>
<dbReference type="SUPFAM" id="SSF51182">
    <property type="entry name" value="RmlC-like cupins"/>
    <property type="match status" value="1"/>
</dbReference>
<dbReference type="STRING" id="1450648.CLORY_24040"/>
<evidence type="ECO:0000313" key="6">
    <source>
        <dbReference type="Proteomes" id="UP000190080"/>
    </source>
</evidence>
<proteinExistence type="predicted"/>
<comment type="caution">
    <text evidence="5">The sequence shown here is derived from an EMBL/GenBank/DDBJ whole genome shotgun (WGS) entry which is preliminary data.</text>
</comment>
<evidence type="ECO:0000256" key="1">
    <source>
        <dbReference type="ARBA" id="ARBA00023015"/>
    </source>
</evidence>
<name>A0A1V4IME0_9CLOT</name>
<dbReference type="PANTHER" id="PTHR43280">
    <property type="entry name" value="ARAC-FAMILY TRANSCRIPTIONAL REGULATOR"/>
    <property type="match status" value="1"/>
</dbReference>
<sequence>MDIFKASEKLSRLDLKFGFDNYYIDILWFRVMIQKKEWHISRHTHSSFEFHYVQAGKCRVILDDDEFIAQEGEFYIAVPGVYHEQIALGEEGYIEYSLNCDIKPNSQKQDTKTEIEYILYAFLETRCRVYKDCDGIIDTFSEALKEAFYERPGAYNYIKSLVIIILTKTARAVSWNKPFLLLDVPKKITKDDARYRLISKFIEDNVESPISTIDISKYMHLSDKQICRIVKNKTGTSTKELINSIKFNKAKELLKVTDLNQKEIANLLGFSSEYYFNQFFKNREGDTPGNFRLNTRNV</sequence>
<dbReference type="CDD" id="cd02208">
    <property type="entry name" value="cupin_RmlC-like"/>
    <property type="match status" value="1"/>
</dbReference>
<dbReference type="GO" id="GO:0043565">
    <property type="term" value="F:sequence-specific DNA binding"/>
    <property type="evidence" value="ECO:0007669"/>
    <property type="project" value="InterPro"/>
</dbReference>
<evidence type="ECO:0000256" key="3">
    <source>
        <dbReference type="ARBA" id="ARBA00023163"/>
    </source>
</evidence>
<dbReference type="Pfam" id="PF07883">
    <property type="entry name" value="Cupin_2"/>
    <property type="match status" value="1"/>
</dbReference>
<keyword evidence="6" id="KW-1185">Reference proteome</keyword>
<dbReference type="Gene3D" id="2.60.120.10">
    <property type="entry name" value="Jelly Rolls"/>
    <property type="match status" value="1"/>
</dbReference>
<keyword evidence="1" id="KW-0805">Transcription regulation</keyword>
<reference evidence="5 6" key="1">
    <citation type="submission" date="2017-03" db="EMBL/GenBank/DDBJ databases">
        <title>Genome sequence of Clostridium oryzae DSM 28571.</title>
        <authorList>
            <person name="Poehlein A."/>
            <person name="Daniel R."/>
        </authorList>
    </citation>
    <scope>NUCLEOTIDE SEQUENCE [LARGE SCALE GENOMIC DNA]</scope>
    <source>
        <strain evidence="5 6">DSM 28571</strain>
    </source>
</reference>
<dbReference type="InterPro" id="IPR013096">
    <property type="entry name" value="Cupin_2"/>
</dbReference>